<accession>A0A1G7B795</accession>
<feature type="transmembrane region" description="Helical" evidence="1">
    <location>
        <begin position="26"/>
        <end position="49"/>
    </location>
</feature>
<feature type="transmembrane region" description="Helical" evidence="1">
    <location>
        <begin position="206"/>
        <end position="233"/>
    </location>
</feature>
<dbReference type="Proteomes" id="UP000198925">
    <property type="component" value="Unassembled WGS sequence"/>
</dbReference>
<feature type="transmembrane region" description="Helical" evidence="1">
    <location>
        <begin position="81"/>
        <end position="100"/>
    </location>
</feature>
<evidence type="ECO:0000259" key="2">
    <source>
        <dbReference type="Pfam" id="PF19830"/>
    </source>
</evidence>
<evidence type="ECO:0000256" key="1">
    <source>
        <dbReference type="SAM" id="Phobius"/>
    </source>
</evidence>
<evidence type="ECO:0000313" key="4">
    <source>
        <dbReference type="Proteomes" id="UP000198925"/>
    </source>
</evidence>
<gene>
    <name evidence="3" type="ORF">SAMN04487779_102348</name>
</gene>
<keyword evidence="4" id="KW-1185">Reference proteome</keyword>
<dbReference type="InterPro" id="IPR046278">
    <property type="entry name" value="DUF6311"/>
</dbReference>
<proteinExistence type="predicted"/>
<sequence length="721" mass="75316">MPQSAQATEAGPSVVPAAVRADHMPAWLQLLLAGLFGLAHVAILLRLGLAMAGDAFWQRPPGDLAMATIGAEALLRDGWHFPLSATALLSSSAPLPIVYTDSMPWLVVLLKALGLSADRVAPMGLCILLGFVLQPVAALVLLRAAGVRRWEVLLAGIAFASFLPAWILRLHMHHLALASHWALLLALALAVQAVRQGVSGAVIAGFAALGALVIGLHAYLWAMVAGIALGGLIADAARHPAPGSALRGGLGFAAFLVASVLAAWLLGYRTENGAPTGFGFFSMNLLSPLVPQLSGLFGTLPAGPVTNGILDATGGQYEGFNYLGLGILLLLAAAALHLARHRVQAPPGLWRAALPLGLVLLGCLLFALSNRIILGSLALPAIPLFPWLDNLVSQLRASGRFFWPLAYLLPALALAVLARARHRQAVGAMLAGFVVLQAADMARLDGMLRATFRAPMSADFDPTPLRQPGLEGRMMTLHPPLACTRPGGWPLDFSQFAMAAMRAGMRVEGGPVTRLIGGRSCEAARRDALAGLQDRSGLHVFLAGQWPEALLLRAAATAPCRGFEMGLACGDPVLIAGFPQAVPAPPPPLQPGAARSFAAGGDGIRLLGTGWSMPERWGVRFVAPTAELVLPMPADRKGPARLTLRLRGPAAPGRTVIVEAEERELARGSIAGSRGITLAVPPEALQAGLLTLRFVVPPAGGDAMDDHQRELGLEAISLDAG</sequence>
<reference evidence="3 4" key="1">
    <citation type="submission" date="2016-10" db="EMBL/GenBank/DDBJ databases">
        <authorList>
            <person name="de Groot N.N."/>
        </authorList>
    </citation>
    <scope>NUCLEOTIDE SEQUENCE [LARGE SCALE GENOMIC DNA]</scope>
    <source>
        <strain evidence="3 4">CPCC 100156</strain>
    </source>
</reference>
<dbReference type="EMBL" id="FMZX01000023">
    <property type="protein sequence ID" value="SDE22901.1"/>
    <property type="molecule type" value="Genomic_DNA"/>
</dbReference>
<feature type="transmembrane region" description="Helical" evidence="1">
    <location>
        <begin position="149"/>
        <end position="168"/>
    </location>
</feature>
<dbReference type="AlphaFoldDB" id="A0A1G7B795"/>
<feature type="transmembrane region" description="Helical" evidence="1">
    <location>
        <begin position="320"/>
        <end position="340"/>
    </location>
</feature>
<keyword evidence="1" id="KW-1133">Transmembrane helix</keyword>
<evidence type="ECO:0000313" key="3">
    <source>
        <dbReference type="EMBL" id="SDE22901.1"/>
    </source>
</evidence>
<feature type="transmembrane region" description="Helical" evidence="1">
    <location>
        <begin position="352"/>
        <end position="381"/>
    </location>
</feature>
<feature type="transmembrane region" description="Helical" evidence="1">
    <location>
        <begin position="245"/>
        <end position="266"/>
    </location>
</feature>
<organism evidence="3 4">
    <name type="scientific">Belnapia rosea</name>
    <dbReference type="NCBI Taxonomy" id="938405"/>
    <lineage>
        <taxon>Bacteria</taxon>
        <taxon>Pseudomonadati</taxon>
        <taxon>Pseudomonadota</taxon>
        <taxon>Alphaproteobacteria</taxon>
        <taxon>Acetobacterales</taxon>
        <taxon>Roseomonadaceae</taxon>
        <taxon>Belnapia</taxon>
    </lineage>
</organism>
<feature type="transmembrane region" description="Helical" evidence="1">
    <location>
        <begin position="120"/>
        <end position="142"/>
    </location>
</feature>
<feature type="domain" description="DUF6311" evidence="2">
    <location>
        <begin position="35"/>
        <end position="441"/>
    </location>
</feature>
<keyword evidence="1" id="KW-0812">Transmembrane</keyword>
<dbReference type="RefSeq" id="WP_143018260.1">
    <property type="nucleotide sequence ID" value="NZ_FMZX01000023.1"/>
</dbReference>
<feature type="transmembrane region" description="Helical" evidence="1">
    <location>
        <begin position="401"/>
        <end position="420"/>
    </location>
</feature>
<protein>
    <recommendedName>
        <fullName evidence="2">DUF6311 domain-containing protein</fullName>
    </recommendedName>
</protein>
<feature type="transmembrane region" description="Helical" evidence="1">
    <location>
        <begin position="278"/>
        <end position="300"/>
    </location>
</feature>
<feature type="transmembrane region" description="Helical" evidence="1">
    <location>
        <begin position="174"/>
        <end position="194"/>
    </location>
</feature>
<name>A0A1G7B795_9PROT</name>
<dbReference type="STRING" id="938405.SAMN02927895_01148"/>
<keyword evidence="1" id="KW-0472">Membrane</keyword>
<dbReference type="Pfam" id="PF19830">
    <property type="entry name" value="DUF6311"/>
    <property type="match status" value="1"/>
</dbReference>